<protein>
    <recommendedName>
        <fullName evidence="2">Rad21/Rec8-like protein N-terminal domain-containing protein</fullName>
    </recommendedName>
</protein>
<dbReference type="GeneID" id="90071946"/>
<dbReference type="RefSeq" id="XP_064850967.1">
    <property type="nucleotide sequence ID" value="XM_064994895.1"/>
</dbReference>
<organism evidence="3 4">
    <name type="scientific">Saccharomycopsis crataegensis</name>
    <dbReference type="NCBI Taxonomy" id="43959"/>
    <lineage>
        <taxon>Eukaryota</taxon>
        <taxon>Fungi</taxon>
        <taxon>Dikarya</taxon>
        <taxon>Ascomycota</taxon>
        <taxon>Saccharomycotina</taxon>
        <taxon>Saccharomycetes</taxon>
        <taxon>Saccharomycopsidaceae</taxon>
        <taxon>Saccharomycopsis</taxon>
    </lineage>
</organism>
<dbReference type="AlphaFoldDB" id="A0AAV5QH63"/>
<proteinExistence type="predicted"/>
<evidence type="ECO:0000259" key="2">
    <source>
        <dbReference type="Pfam" id="PF04825"/>
    </source>
</evidence>
<feature type="domain" description="Rad21/Rec8-like protein N-terminal" evidence="2">
    <location>
        <begin position="1"/>
        <end position="100"/>
    </location>
</feature>
<evidence type="ECO:0000256" key="1">
    <source>
        <dbReference type="SAM" id="MobiDB-lite"/>
    </source>
</evidence>
<reference evidence="3 4" key="1">
    <citation type="journal article" date="2023" name="Elife">
        <title>Identification of key yeast species and microbe-microbe interactions impacting larval growth of Drosophila in the wild.</title>
        <authorList>
            <person name="Mure A."/>
            <person name="Sugiura Y."/>
            <person name="Maeda R."/>
            <person name="Honda K."/>
            <person name="Sakurai N."/>
            <person name="Takahashi Y."/>
            <person name="Watada M."/>
            <person name="Katoh T."/>
            <person name="Gotoh A."/>
            <person name="Gotoh Y."/>
            <person name="Taniguchi I."/>
            <person name="Nakamura K."/>
            <person name="Hayashi T."/>
            <person name="Katayama T."/>
            <person name="Uemura T."/>
            <person name="Hattori Y."/>
        </authorList>
    </citation>
    <scope>NUCLEOTIDE SEQUENCE [LARGE SCALE GENOMIC DNA]</scope>
    <source>
        <strain evidence="3 4">SC-9</strain>
    </source>
</reference>
<dbReference type="Pfam" id="PF04825">
    <property type="entry name" value="Rad21_Rec8_N"/>
    <property type="match status" value="1"/>
</dbReference>
<dbReference type="InterPro" id="IPR006910">
    <property type="entry name" value="Rad21_Rec8_N"/>
</dbReference>
<comment type="caution">
    <text evidence="3">The sequence shown here is derived from an EMBL/GenBank/DDBJ whole genome shotgun (WGS) entry which is preliminary data.</text>
</comment>
<name>A0AAV5QH63_9ASCO</name>
<accession>A0AAV5QH63</accession>
<feature type="compositionally biased region" description="Low complexity" evidence="1">
    <location>
        <begin position="591"/>
        <end position="614"/>
    </location>
</feature>
<dbReference type="EMBL" id="BTFZ01000002">
    <property type="protein sequence ID" value="GMM33967.1"/>
    <property type="molecule type" value="Genomic_DNA"/>
</dbReference>
<gene>
    <name evidence="3" type="ORF">DASC09_012920</name>
</gene>
<feature type="region of interest" description="Disordered" evidence="1">
    <location>
        <begin position="591"/>
        <end position="616"/>
    </location>
</feature>
<evidence type="ECO:0000313" key="4">
    <source>
        <dbReference type="Proteomes" id="UP001360560"/>
    </source>
</evidence>
<sequence length="776" mass="86026">MFLTSGLLTTQDQSTGIGTIWLLATLGNKSSHKRLQKREISDVSIPDVCAIISSKVEPSSLKLSSRLLYGISIAHKQKTTYLYLEACVTKNNIQKNILYKKISNKDSGHHVLPIQGLLNVGPANIRPIVTSSFSRISGGTNSRVAKVLFLADDGNFDVNRDLVQSDKALADLLLGDKEAPETNIDDSTEFSKETAQRRQHMNQIHVDDQSDSYNVSLVFSPIHSTPGRGDEPSNTSRFQYANISDFEAVPNNEYNHHSLIDENNDMLGDVVFEFDQSGDLLFNYPNNNIEPTSPAVITSPSPAPNVPGPAIDAISAADGFGLDFTNIEVSLPIENLEDHPTAVSLKTSPSRSTSKTPWKRSGTGFIQIDDITAFSTSELRHNRDIFEERMDVESKKHEERRLGAMQRYKGGIGMISITGNPISAIDIIKRSRNENKLYSNLIRQTEHFSAGTTILGIATGHIRQEKEDEYQIEVGRHKNRSRSASISKNSVGDLFERATAEIGRHVDLDLDASAQEQMMMMDFANDPFGTDFADKKYGNGKRPLEEDEEFFLDFSGQPLDLDLQDALVKRRRTASVDGGLRDVLFGNFSRSSSRNSRFQCHSGSMSRSRSRSQSIGPKSFNLINQPLYEISVEQGQPNTVKVLNGQVKRFFEYLQNKVASKLVRTVENATGSMASSVDDIPTELISKFQKSLDGSLAKLTFEDIAPSKYSERDEKLQPEDADGSKRKKACSRSLASSAFLCILQLASRSLIDLSIDSITEDHSPSKPKDIAVTFNY</sequence>
<evidence type="ECO:0000313" key="3">
    <source>
        <dbReference type="EMBL" id="GMM33967.1"/>
    </source>
</evidence>
<dbReference type="Proteomes" id="UP001360560">
    <property type="component" value="Unassembled WGS sequence"/>
</dbReference>
<keyword evidence="4" id="KW-1185">Reference proteome</keyword>